<feature type="compositionally biased region" description="Pro residues" evidence="2">
    <location>
        <begin position="260"/>
        <end position="283"/>
    </location>
</feature>
<evidence type="ECO:0000256" key="1">
    <source>
        <dbReference type="SAM" id="Coils"/>
    </source>
</evidence>
<reference evidence="4" key="2">
    <citation type="submission" date="2025-08" db="UniProtKB">
        <authorList>
            <consortium name="RefSeq"/>
        </authorList>
    </citation>
    <scope>IDENTIFICATION</scope>
</reference>
<name>A0ABM1FQU4_SOLPN</name>
<evidence type="ECO:0000313" key="3">
    <source>
        <dbReference type="Proteomes" id="UP000694930"/>
    </source>
</evidence>
<feature type="compositionally biased region" description="Low complexity" evidence="2">
    <location>
        <begin position="284"/>
        <end position="295"/>
    </location>
</feature>
<dbReference type="GeneID" id="107006311"/>
<sequence length="324" mass="36446">MDKGKNVQTELTEEELRRKIERVTREIQKVKEEGLKVDMTAAIYKAAAVTSDEDLASQIKRKKEVELETESLRKRLNMLHLKVHEGKARETKIYIETAVLLARSASLDEELATRSKLKGGKYLARDQGADHPYFTRSKGPTDSFPEPNSDRENTAMGDNNDEVSLTDVVVAQPTMAEQNELIAQLMQQIADMRVEMQRRQDTPPPGFGPNFVDARPPMYFPSSYLDPTQNQPSTPVHNPSGIDLTTQNPQYASVSYQTPSPLPNNPPQMPPHPQNTQTVPPPQNQNQNPTAFNPQTPHPHLTQNTNPQNYPQTTKLHKTSRALP</sequence>
<evidence type="ECO:0000256" key="2">
    <source>
        <dbReference type="SAM" id="MobiDB-lite"/>
    </source>
</evidence>
<dbReference type="Proteomes" id="UP000694930">
    <property type="component" value="Chromosome 12"/>
</dbReference>
<accession>A0ABM1FQU4</accession>
<feature type="compositionally biased region" description="Polar residues" evidence="2">
    <location>
        <begin position="225"/>
        <end position="256"/>
    </location>
</feature>
<keyword evidence="1" id="KW-0175">Coiled coil</keyword>
<feature type="coiled-coil region" evidence="1">
    <location>
        <begin position="6"/>
        <end position="75"/>
    </location>
</feature>
<proteinExistence type="predicted"/>
<feature type="region of interest" description="Disordered" evidence="2">
    <location>
        <begin position="198"/>
        <end position="324"/>
    </location>
</feature>
<keyword evidence="3" id="KW-1185">Reference proteome</keyword>
<feature type="region of interest" description="Disordered" evidence="2">
    <location>
        <begin position="128"/>
        <end position="161"/>
    </location>
</feature>
<feature type="compositionally biased region" description="Basic residues" evidence="2">
    <location>
        <begin position="315"/>
        <end position="324"/>
    </location>
</feature>
<protein>
    <submittedName>
        <fullName evidence="4">Uncharacterized protein LOC107006311</fullName>
    </submittedName>
</protein>
<evidence type="ECO:0000313" key="4">
    <source>
        <dbReference type="RefSeq" id="XP_015060381.1"/>
    </source>
</evidence>
<feature type="compositionally biased region" description="Polar residues" evidence="2">
    <location>
        <begin position="301"/>
        <end position="314"/>
    </location>
</feature>
<dbReference type="RefSeq" id="XP_015060381.1">
    <property type="nucleotide sequence ID" value="XM_015204895.1"/>
</dbReference>
<reference evidence="3" key="1">
    <citation type="journal article" date="2014" name="Nat. Genet.">
        <title>The genome of the stress-tolerant wild tomato species Solanum pennellii.</title>
        <authorList>
            <person name="Bolger A."/>
            <person name="Scossa F."/>
            <person name="Bolger M.E."/>
            <person name="Lanz C."/>
            <person name="Maumus F."/>
            <person name="Tohge T."/>
            <person name="Quesneville H."/>
            <person name="Alseekh S."/>
            <person name="Sorensen I."/>
            <person name="Lichtenstein G."/>
            <person name="Fich E.A."/>
            <person name="Conte M."/>
            <person name="Keller H."/>
            <person name="Schneeberger K."/>
            <person name="Schwacke R."/>
            <person name="Ofner I."/>
            <person name="Vrebalov J."/>
            <person name="Xu Y."/>
            <person name="Osorio S."/>
            <person name="Aflitos S.A."/>
            <person name="Schijlen E."/>
            <person name="Jimenez-Gomez J.M."/>
            <person name="Ryngajllo M."/>
            <person name="Kimura S."/>
            <person name="Kumar R."/>
            <person name="Koenig D."/>
            <person name="Headland L.R."/>
            <person name="Maloof J.N."/>
            <person name="Sinha N."/>
            <person name="van Ham R.C."/>
            <person name="Lankhorst R.K."/>
            <person name="Mao L."/>
            <person name="Vogel A."/>
            <person name="Arsova B."/>
            <person name="Panstruga R."/>
            <person name="Fei Z."/>
            <person name="Rose J.K."/>
            <person name="Zamir D."/>
            <person name="Carrari F."/>
            <person name="Giovannoni J.J."/>
            <person name="Weigel D."/>
            <person name="Usadel B."/>
            <person name="Fernie A.R."/>
        </authorList>
    </citation>
    <scope>NUCLEOTIDE SEQUENCE [LARGE SCALE GENOMIC DNA]</scope>
    <source>
        <strain evidence="3">cv. LA0716</strain>
    </source>
</reference>
<gene>
    <name evidence="4" type="primary">LOC107006311</name>
</gene>
<organism evidence="3 4">
    <name type="scientific">Solanum pennellii</name>
    <name type="common">Tomato</name>
    <name type="synonym">Lycopersicon pennellii</name>
    <dbReference type="NCBI Taxonomy" id="28526"/>
    <lineage>
        <taxon>Eukaryota</taxon>
        <taxon>Viridiplantae</taxon>
        <taxon>Streptophyta</taxon>
        <taxon>Embryophyta</taxon>
        <taxon>Tracheophyta</taxon>
        <taxon>Spermatophyta</taxon>
        <taxon>Magnoliopsida</taxon>
        <taxon>eudicotyledons</taxon>
        <taxon>Gunneridae</taxon>
        <taxon>Pentapetalae</taxon>
        <taxon>asterids</taxon>
        <taxon>lamiids</taxon>
        <taxon>Solanales</taxon>
        <taxon>Solanaceae</taxon>
        <taxon>Solanoideae</taxon>
        <taxon>Solaneae</taxon>
        <taxon>Solanum</taxon>
        <taxon>Solanum subgen. Lycopersicon</taxon>
    </lineage>
</organism>